<organism evidence="3 4">
    <name type="scientific">Nocardioides marinisabuli</name>
    <dbReference type="NCBI Taxonomy" id="419476"/>
    <lineage>
        <taxon>Bacteria</taxon>
        <taxon>Bacillati</taxon>
        <taxon>Actinomycetota</taxon>
        <taxon>Actinomycetes</taxon>
        <taxon>Propionibacteriales</taxon>
        <taxon>Nocardioidaceae</taxon>
        <taxon>Nocardioides</taxon>
    </lineage>
</organism>
<evidence type="ECO:0000313" key="4">
    <source>
        <dbReference type="Proteomes" id="UP000516957"/>
    </source>
</evidence>
<keyword evidence="4" id="KW-1185">Reference proteome</keyword>
<protein>
    <submittedName>
        <fullName evidence="3">Uncharacterized protein (TIGR03083 family)</fullName>
    </submittedName>
</protein>
<dbReference type="EMBL" id="JACCBE010000001">
    <property type="protein sequence ID" value="NYD56784.1"/>
    <property type="molecule type" value="Genomic_DNA"/>
</dbReference>
<dbReference type="InterPro" id="IPR034660">
    <property type="entry name" value="DinB/YfiT-like"/>
</dbReference>
<evidence type="ECO:0000259" key="1">
    <source>
        <dbReference type="Pfam" id="PF07398"/>
    </source>
</evidence>
<dbReference type="InterPro" id="IPR017517">
    <property type="entry name" value="Maleyloyr_isom"/>
</dbReference>
<evidence type="ECO:0000313" key="3">
    <source>
        <dbReference type="EMBL" id="NYD56784.1"/>
    </source>
</evidence>
<reference evidence="3 4" key="1">
    <citation type="submission" date="2020-07" db="EMBL/GenBank/DDBJ databases">
        <title>Sequencing the genomes of 1000 actinobacteria strains.</title>
        <authorList>
            <person name="Klenk H.-P."/>
        </authorList>
    </citation>
    <scope>NUCLEOTIDE SEQUENCE [LARGE SCALE GENOMIC DNA]</scope>
    <source>
        <strain evidence="3 4">DSM 18965</strain>
    </source>
</reference>
<dbReference type="Gene3D" id="1.20.120.450">
    <property type="entry name" value="dinb family like domain"/>
    <property type="match status" value="1"/>
</dbReference>
<dbReference type="RefSeq" id="WP_179614633.1">
    <property type="nucleotide sequence ID" value="NZ_CP059163.1"/>
</dbReference>
<dbReference type="NCBIfam" id="TIGR03083">
    <property type="entry name" value="maleylpyruvate isomerase family mycothiol-dependent enzyme"/>
    <property type="match status" value="1"/>
</dbReference>
<dbReference type="Pfam" id="PF07398">
    <property type="entry name" value="MDMPI_C"/>
    <property type="match status" value="1"/>
</dbReference>
<sequence>MSAPDDRDLLAGYAETWWQAIDDFTALLEDLDEAEWATPTDLAGWDVRAVAAHVAHLEQVLATGVEEHAEVGEPAHATGLMNLYTEIGVVNRRDASPDAIINEIRSAATARRTALLADPPSDASATPDRVFGGVPWSWGTLLRNRPLDVWMHEQDVRRATGRPGGLDSAAAQHTIEYLAESMGYVLAKKVGAPAGTTLVLHVEGCEPVAHAVGDDGRGRPVAPPATPTVALHLDRDSFARLAGGRCDAEPGAVRVEGDQELGARVVASMATTP</sequence>
<evidence type="ECO:0000259" key="2">
    <source>
        <dbReference type="Pfam" id="PF11716"/>
    </source>
</evidence>
<dbReference type="Pfam" id="PF11716">
    <property type="entry name" value="MDMPI_N"/>
    <property type="match status" value="1"/>
</dbReference>
<comment type="caution">
    <text evidence="3">The sequence shown here is derived from an EMBL/GenBank/DDBJ whole genome shotgun (WGS) entry which is preliminary data.</text>
</comment>
<proteinExistence type="predicted"/>
<feature type="domain" description="MDMPI C-terminal" evidence="1">
    <location>
        <begin position="176"/>
        <end position="263"/>
    </location>
</feature>
<dbReference type="Proteomes" id="UP000516957">
    <property type="component" value="Unassembled WGS sequence"/>
</dbReference>
<gene>
    <name evidence="3" type="ORF">BKA08_001022</name>
</gene>
<dbReference type="GO" id="GO:0046872">
    <property type="term" value="F:metal ion binding"/>
    <property type="evidence" value="ECO:0007669"/>
    <property type="project" value="InterPro"/>
</dbReference>
<feature type="domain" description="Mycothiol-dependent maleylpyruvate isomerase metal-binding" evidence="2">
    <location>
        <begin position="17"/>
        <end position="157"/>
    </location>
</feature>
<dbReference type="SUPFAM" id="SSF109854">
    <property type="entry name" value="DinB/YfiT-like putative metalloenzymes"/>
    <property type="match status" value="1"/>
</dbReference>
<accession>A0A7Y9JRG4</accession>
<name>A0A7Y9JRG4_9ACTN</name>
<dbReference type="InterPro" id="IPR010872">
    <property type="entry name" value="MDMPI_C-term_domain"/>
</dbReference>
<dbReference type="AlphaFoldDB" id="A0A7Y9JRG4"/>
<dbReference type="InterPro" id="IPR024344">
    <property type="entry name" value="MDMPI_metal-binding"/>
</dbReference>